<evidence type="ECO:0008006" key="3">
    <source>
        <dbReference type="Google" id="ProtNLM"/>
    </source>
</evidence>
<sequence>MPMNIYIDESGDLGWKLDKPNRHGGSSKFITITGVVISKDEEKFISRFIADIYKKYNLTPNIEKKGANFLPEHSSFITSQLANKIINKCDSFKIISITVNKSKVFDSLRKDKNIFYNYVLGLLLKPEIIQFKSAKIILDKRTIKVSHGESFPDYIKTEIWGNGLDIEISCHFLESTNNKMIWFADWYANFIWRNHEDNESSSYDQLKNLSKDKFTEKKLFF</sequence>
<proteinExistence type="predicted"/>
<dbReference type="AlphaFoldDB" id="A0A1M7M8C4"/>
<dbReference type="EMBL" id="FRBY01000007">
    <property type="protein sequence ID" value="SHM86972.1"/>
    <property type="molecule type" value="Genomic_DNA"/>
</dbReference>
<dbReference type="Proteomes" id="UP000184121">
    <property type="component" value="Unassembled WGS sequence"/>
</dbReference>
<name>A0A1M7M8C4_9FLAO</name>
<accession>A0A1M7M8C4</accession>
<dbReference type="InterPro" id="IPR024524">
    <property type="entry name" value="DUF3800"/>
</dbReference>
<protein>
    <recommendedName>
        <fullName evidence="3">DUF3800 domain-containing protein</fullName>
    </recommendedName>
</protein>
<evidence type="ECO:0000313" key="1">
    <source>
        <dbReference type="EMBL" id="SHM86972.1"/>
    </source>
</evidence>
<gene>
    <name evidence="1" type="ORF">SAMN05444366_4407</name>
</gene>
<reference evidence="2" key="1">
    <citation type="submission" date="2016-11" db="EMBL/GenBank/DDBJ databases">
        <authorList>
            <person name="Varghese N."/>
            <person name="Submissions S."/>
        </authorList>
    </citation>
    <scope>NUCLEOTIDE SEQUENCE [LARGE SCALE GENOMIC DNA]</scope>
    <source>
        <strain evidence="2">DSM 1811</strain>
    </source>
</reference>
<keyword evidence="2" id="KW-1185">Reference proteome</keyword>
<organism evidence="1 2">
    <name type="scientific">Flavobacterium saccharophilum</name>
    <dbReference type="NCBI Taxonomy" id="29534"/>
    <lineage>
        <taxon>Bacteria</taxon>
        <taxon>Pseudomonadati</taxon>
        <taxon>Bacteroidota</taxon>
        <taxon>Flavobacteriia</taxon>
        <taxon>Flavobacteriales</taxon>
        <taxon>Flavobacteriaceae</taxon>
        <taxon>Flavobacterium</taxon>
    </lineage>
</organism>
<dbReference type="Pfam" id="PF12686">
    <property type="entry name" value="DUF3800"/>
    <property type="match status" value="1"/>
</dbReference>
<dbReference type="STRING" id="29534.SAMN05444366_4407"/>
<evidence type="ECO:0000313" key="2">
    <source>
        <dbReference type="Proteomes" id="UP000184121"/>
    </source>
</evidence>